<keyword evidence="4" id="KW-1003">Cell membrane</keyword>
<feature type="transmembrane region" description="Helical" evidence="9">
    <location>
        <begin position="329"/>
        <end position="352"/>
    </location>
</feature>
<keyword evidence="7 9" id="KW-0472">Membrane</keyword>
<organism evidence="10 11">
    <name type="scientific">Barrientosiimonas endolithica</name>
    <dbReference type="NCBI Taxonomy" id="1535208"/>
    <lineage>
        <taxon>Bacteria</taxon>
        <taxon>Bacillati</taxon>
        <taxon>Actinomycetota</taxon>
        <taxon>Actinomycetes</taxon>
        <taxon>Micrococcales</taxon>
        <taxon>Dermacoccaceae</taxon>
        <taxon>Barrientosiimonas</taxon>
    </lineage>
</organism>
<evidence type="ECO:0000256" key="5">
    <source>
        <dbReference type="ARBA" id="ARBA00022692"/>
    </source>
</evidence>
<dbReference type="PANTHER" id="PTHR31686:SF1">
    <property type="entry name" value="SULFITE EFFLUX PUMP SSU1"/>
    <property type="match status" value="1"/>
</dbReference>
<proteinExistence type="inferred from homology"/>
<feature type="transmembrane region" description="Helical" evidence="9">
    <location>
        <begin position="131"/>
        <end position="151"/>
    </location>
</feature>
<dbReference type="PANTHER" id="PTHR31686">
    <property type="match status" value="1"/>
</dbReference>
<dbReference type="CDD" id="cd09320">
    <property type="entry name" value="TDT_like_2"/>
    <property type="match status" value="1"/>
</dbReference>
<evidence type="ECO:0000313" key="11">
    <source>
        <dbReference type="Proteomes" id="UP001321421"/>
    </source>
</evidence>
<feature type="transmembrane region" description="Helical" evidence="9">
    <location>
        <begin position="163"/>
        <end position="181"/>
    </location>
</feature>
<evidence type="ECO:0000256" key="1">
    <source>
        <dbReference type="ARBA" id="ARBA00004651"/>
    </source>
</evidence>
<dbReference type="Proteomes" id="UP001321421">
    <property type="component" value="Chromosome"/>
</dbReference>
<name>A0ABN6YM56_9MICO</name>
<comment type="subcellular location">
    <subcellularLocation>
        <location evidence="1">Cell membrane</location>
        <topology evidence="1">Multi-pass membrane protein</topology>
    </subcellularLocation>
</comment>
<accession>A0ABN6YM56</accession>
<dbReference type="InterPro" id="IPR051629">
    <property type="entry name" value="Sulfite_efflux_TDT"/>
</dbReference>
<evidence type="ECO:0000256" key="3">
    <source>
        <dbReference type="ARBA" id="ARBA00022448"/>
    </source>
</evidence>
<keyword evidence="3" id="KW-0813">Transport</keyword>
<reference evidence="11" key="1">
    <citation type="journal article" date="2019" name="Int. J. Syst. Evol. Microbiol.">
        <title>The Global Catalogue of Microorganisms (GCM) 10K type strain sequencing project: providing services to taxonomists for standard genome sequencing and annotation.</title>
        <authorList>
            <consortium name="The Broad Institute Genomics Platform"/>
            <consortium name="The Broad Institute Genome Sequencing Center for Infectious Disease"/>
            <person name="Wu L."/>
            <person name="Ma J."/>
        </authorList>
    </citation>
    <scope>NUCLEOTIDE SEQUENCE [LARGE SCALE GENOMIC DNA]</scope>
    <source>
        <strain evidence="11">NBRC 110608</strain>
    </source>
</reference>
<dbReference type="RefSeq" id="WP_433996993.1">
    <property type="nucleotide sequence ID" value="NZ_AP027735.1"/>
</dbReference>
<evidence type="ECO:0000256" key="7">
    <source>
        <dbReference type="ARBA" id="ARBA00023136"/>
    </source>
</evidence>
<feature type="transmembrane region" description="Helical" evidence="9">
    <location>
        <begin position="304"/>
        <end position="323"/>
    </location>
</feature>
<feature type="region of interest" description="Disordered" evidence="8">
    <location>
        <begin position="1"/>
        <end position="20"/>
    </location>
</feature>
<dbReference type="Gene3D" id="1.50.10.150">
    <property type="entry name" value="Voltage-dependent anion channel"/>
    <property type="match status" value="1"/>
</dbReference>
<dbReference type="InterPro" id="IPR038665">
    <property type="entry name" value="Voltage-dep_anion_channel_sf"/>
</dbReference>
<evidence type="ECO:0000313" key="10">
    <source>
        <dbReference type="EMBL" id="BDZ58497.1"/>
    </source>
</evidence>
<feature type="transmembrane region" description="Helical" evidence="9">
    <location>
        <begin position="270"/>
        <end position="292"/>
    </location>
</feature>
<feature type="transmembrane region" description="Helical" evidence="9">
    <location>
        <begin position="93"/>
        <end position="119"/>
    </location>
</feature>
<keyword evidence="5 9" id="KW-0812">Transmembrane</keyword>
<comment type="similarity">
    <text evidence="2">Belongs to the tellurite-resistance/dicarboxylate transporter (TDT) family.</text>
</comment>
<feature type="transmembrane region" description="Helical" evidence="9">
    <location>
        <begin position="52"/>
        <end position="73"/>
    </location>
</feature>
<evidence type="ECO:0008006" key="12">
    <source>
        <dbReference type="Google" id="ProtNLM"/>
    </source>
</evidence>
<dbReference type="EMBL" id="AP027735">
    <property type="protein sequence ID" value="BDZ58497.1"/>
    <property type="molecule type" value="Genomic_DNA"/>
</dbReference>
<evidence type="ECO:0000256" key="4">
    <source>
        <dbReference type="ARBA" id="ARBA00022475"/>
    </source>
</evidence>
<feature type="transmembrane region" description="Helical" evidence="9">
    <location>
        <begin position="193"/>
        <end position="215"/>
    </location>
</feature>
<keyword evidence="6 9" id="KW-1133">Transmembrane helix</keyword>
<evidence type="ECO:0000256" key="6">
    <source>
        <dbReference type="ARBA" id="ARBA00022989"/>
    </source>
</evidence>
<gene>
    <name evidence="10" type="ORF">GCM10025872_21540</name>
</gene>
<sequence length="369" mass="38211">MLTVTTARPQTGAAPAPALPKPGPQWFGSVMGTSILATLLQLHHDRLPGATYAARTLLLVGWVVCLGLSIGFARRCLTTPGTLASTLRDPKVLVTWGMVSMGVLSAGSATATVLPAWVPRLTDLSWRVDEVTWVLGTLLGVGTAIGFLLVLLRRDIGEPAMTWGLAVVSPMVSATVGAGIAHRLGDPWRTGLVLASSLCFVVALLLGVVIFAVAYHHHWRVRPLTPVMAPSAWIPLGIVGQSTAAAQVLVTAATPELTRGAATALRGIVNAYGLVLLVVGAGLVAWAVWQTLRGFAARMPFTPGWWAMTFPVGTLSLGAYQLAAGTGSGALSLLGVVVCVGLVGTWSLCAGATARALLRSSRAPAGSAR</sequence>
<protein>
    <recommendedName>
        <fullName evidence="12">C4-dicarboxylate ABC transporter</fullName>
    </recommendedName>
</protein>
<evidence type="ECO:0000256" key="2">
    <source>
        <dbReference type="ARBA" id="ARBA00008566"/>
    </source>
</evidence>
<dbReference type="InterPro" id="IPR004695">
    <property type="entry name" value="SLAC1/Mae1/Ssu1/TehA"/>
</dbReference>
<dbReference type="Pfam" id="PF03595">
    <property type="entry name" value="SLAC1"/>
    <property type="match status" value="1"/>
</dbReference>
<evidence type="ECO:0000256" key="8">
    <source>
        <dbReference type="SAM" id="MobiDB-lite"/>
    </source>
</evidence>
<keyword evidence="11" id="KW-1185">Reference proteome</keyword>
<evidence type="ECO:0000256" key="9">
    <source>
        <dbReference type="SAM" id="Phobius"/>
    </source>
</evidence>